<evidence type="ECO:0000256" key="8">
    <source>
        <dbReference type="ARBA" id="ARBA00023237"/>
    </source>
</evidence>
<dbReference type="EMBL" id="JAAFGW010000027">
    <property type="protein sequence ID" value="NDP47381.1"/>
    <property type="molecule type" value="Genomic_DNA"/>
</dbReference>
<keyword evidence="11" id="KW-0675">Receptor</keyword>
<keyword evidence="7" id="KW-0472">Membrane</keyword>
<feature type="domain" description="TonB-dependent receptor-like beta-barrel" evidence="10">
    <location>
        <begin position="21"/>
        <end position="367"/>
    </location>
</feature>
<name>A0A7C9NS25_9PROT</name>
<dbReference type="InterPro" id="IPR000531">
    <property type="entry name" value="Beta-barrel_TonB"/>
</dbReference>
<sequence length="406" mass="44529">VTLQSENESKNTTLDTFDAAGALLNTTRTRNSSDGIELRLTGKRSLPLAPTHLATFGLEARHKDVQDKKRQTVNGTASPLGAQASAESQEQLFALWAQDEWQLAERHLFTPGLRLQATHSAVTDALDSSVKNNHLAWLPSLHYLWQANPSWNFRSSVAITDKPAGVRDLSPVVVTTTGTNSLSNPDRGGNPALAPERTATLQLGVEHFLPQKRGSAGLNLFVRQIDDRVQRITTLETFPGPDTRYVERPANAGQAHETSVVVDFKTKLASLPALTLHGNASTSRLTLEDTALSSRQESPRHSGNLGFDYDHTPWKLTLGGNLSLSSSFSRDVNSSVQQTQRARQQLDLYALKKLDRKLSLRLTIDNVTRADQGNDTRDLSGGRLASLEEDRSRGVRSVFLSLEGKL</sequence>
<evidence type="ECO:0000256" key="1">
    <source>
        <dbReference type="ARBA" id="ARBA00004571"/>
    </source>
</evidence>
<keyword evidence="5" id="KW-0732">Signal</keyword>
<dbReference type="AlphaFoldDB" id="A0A7C9NS25"/>
<keyword evidence="6" id="KW-0798">TonB box</keyword>
<evidence type="ECO:0000313" key="11">
    <source>
        <dbReference type="EMBL" id="NDP47381.1"/>
    </source>
</evidence>
<dbReference type="Pfam" id="PF00593">
    <property type="entry name" value="TonB_dep_Rec_b-barrel"/>
    <property type="match status" value="1"/>
</dbReference>
<keyword evidence="3" id="KW-1134">Transmembrane beta strand</keyword>
<accession>A0A7C9NS25</accession>
<evidence type="ECO:0000256" key="4">
    <source>
        <dbReference type="ARBA" id="ARBA00022692"/>
    </source>
</evidence>
<feature type="region of interest" description="Disordered" evidence="9">
    <location>
        <begin position="287"/>
        <end position="306"/>
    </location>
</feature>
<dbReference type="PANTHER" id="PTHR30069:SF53">
    <property type="entry name" value="COLICIN I RECEPTOR-RELATED"/>
    <property type="match status" value="1"/>
</dbReference>
<evidence type="ECO:0000256" key="9">
    <source>
        <dbReference type="SAM" id="MobiDB-lite"/>
    </source>
</evidence>
<evidence type="ECO:0000313" key="12">
    <source>
        <dbReference type="Proteomes" id="UP000483432"/>
    </source>
</evidence>
<dbReference type="GO" id="GO:0044718">
    <property type="term" value="P:siderophore transmembrane transport"/>
    <property type="evidence" value="ECO:0007669"/>
    <property type="project" value="TreeGrafter"/>
</dbReference>
<evidence type="ECO:0000256" key="2">
    <source>
        <dbReference type="ARBA" id="ARBA00022448"/>
    </source>
</evidence>
<evidence type="ECO:0000256" key="7">
    <source>
        <dbReference type="ARBA" id="ARBA00023136"/>
    </source>
</evidence>
<organism evidence="11 12">
    <name type="scientific">Sulfuriferula multivorans</name>
    <dbReference type="NCBI Taxonomy" id="1559896"/>
    <lineage>
        <taxon>Bacteria</taxon>
        <taxon>Pseudomonadati</taxon>
        <taxon>Pseudomonadota</taxon>
        <taxon>Betaproteobacteria</taxon>
        <taxon>Nitrosomonadales</taxon>
        <taxon>Sulfuricellaceae</taxon>
        <taxon>Sulfuriferula</taxon>
    </lineage>
</organism>
<gene>
    <name evidence="11" type="ORF">GZ085_03140</name>
</gene>
<keyword evidence="4" id="KW-0812">Transmembrane</keyword>
<dbReference type="Proteomes" id="UP000483432">
    <property type="component" value="Unassembled WGS sequence"/>
</dbReference>
<keyword evidence="2" id="KW-0813">Transport</keyword>
<protein>
    <submittedName>
        <fullName evidence="11">TonB-dependent receptor</fullName>
    </submittedName>
</protein>
<dbReference type="PANTHER" id="PTHR30069">
    <property type="entry name" value="TONB-DEPENDENT OUTER MEMBRANE RECEPTOR"/>
    <property type="match status" value="1"/>
</dbReference>
<proteinExistence type="predicted"/>
<dbReference type="GO" id="GO:0009279">
    <property type="term" value="C:cell outer membrane"/>
    <property type="evidence" value="ECO:0007669"/>
    <property type="project" value="UniProtKB-SubCell"/>
</dbReference>
<evidence type="ECO:0000256" key="3">
    <source>
        <dbReference type="ARBA" id="ARBA00022452"/>
    </source>
</evidence>
<dbReference type="Gene3D" id="2.40.170.20">
    <property type="entry name" value="TonB-dependent receptor, beta-barrel domain"/>
    <property type="match status" value="1"/>
</dbReference>
<evidence type="ECO:0000259" key="10">
    <source>
        <dbReference type="Pfam" id="PF00593"/>
    </source>
</evidence>
<comment type="caution">
    <text evidence="11">The sequence shown here is derived from an EMBL/GenBank/DDBJ whole genome shotgun (WGS) entry which is preliminary data.</text>
</comment>
<dbReference type="SUPFAM" id="SSF56935">
    <property type="entry name" value="Porins"/>
    <property type="match status" value="1"/>
</dbReference>
<comment type="subcellular location">
    <subcellularLocation>
        <location evidence="1">Cell outer membrane</location>
        <topology evidence="1">Multi-pass membrane protein</topology>
    </subcellularLocation>
</comment>
<feature type="non-terminal residue" evidence="11">
    <location>
        <position position="1"/>
    </location>
</feature>
<evidence type="ECO:0000256" key="6">
    <source>
        <dbReference type="ARBA" id="ARBA00023077"/>
    </source>
</evidence>
<dbReference type="GO" id="GO:0015344">
    <property type="term" value="F:siderophore uptake transmembrane transporter activity"/>
    <property type="evidence" value="ECO:0007669"/>
    <property type="project" value="TreeGrafter"/>
</dbReference>
<evidence type="ECO:0000256" key="5">
    <source>
        <dbReference type="ARBA" id="ARBA00022729"/>
    </source>
</evidence>
<dbReference type="InterPro" id="IPR036942">
    <property type="entry name" value="Beta-barrel_TonB_sf"/>
</dbReference>
<keyword evidence="8" id="KW-0998">Cell outer membrane</keyword>
<dbReference type="InterPro" id="IPR039426">
    <property type="entry name" value="TonB-dep_rcpt-like"/>
</dbReference>
<reference evidence="11 12" key="1">
    <citation type="submission" date="2019-09" db="EMBL/GenBank/DDBJ databases">
        <title>H2 Metabolism Revealed by Metagenomic Analysis in Subglacial Sediment of East Antarctica.</title>
        <authorList>
            <person name="Yang Z."/>
            <person name="Zhang Y."/>
            <person name="Lv Y."/>
            <person name="Yan W."/>
            <person name="Xiao X."/>
            <person name="Sun B."/>
            <person name="Ma H."/>
        </authorList>
    </citation>
    <scope>NUCLEOTIDE SEQUENCE [LARGE SCALE GENOMIC DNA]</scope>
    <source>
        <strain evidence="11">Bin2_2</strain>
    </source>
</reference>
<feature type="compositionally biased region" description="Polar residues" evidence="9">
    <location>
        <begin position="287"/>
        <end position="296"/>
    </location>
</feature>